<dbReference type="Gene3D" id="3.40.50.10540">
    <property type="entry name" value="Crotonobetainyl-coa:carnitine coa-transferase, domain 1"/>
    <property type="match status" value="1"/>
</dbReference>
<keyword evidence="3" id="KW-1185">Reference proteome</keyword>
<evidence type="ECO:0000313" key="3">
    <source>
        <dbReference type="Proteomes" id="UP000279959"/>
    </source>
</evidence>
<evidence type="ECO:0000256" key="1">
    <source>
        <dbReference type="ARBA" id="ARBA00022679"/>
    </source>
</evidence>
<dbReference type="Pfam" id="PF02515">
    <property type="entry name" value="CoA_transf_3"/>
    <property type="match status" value="1"/>
</dbReference>
<dbReference type="InterPro" id="IPR044855">
    <property type="entry name" value="CoA-Trfase_III_dom3_sf"/>
</dbReference>
<name>A0A494WFX0_9SPHN</name>
<dbReference type="InterPro" id="IPR050483">
    <property type="entry name" value="CoA-transferase_III_domain"/>
</dbReference>
<keyword evidence="1 2" id="KW-0808">Transferase</keyword>
<reference evidence="2 3" key="1">
    <citation type="submission" date="2018-05" db="EMBL/GenBank/DDBJ databases">
        <title>Complete Genome Sequence of the Nonylphenol-Degrading Bacterium Sphingobium amiense DSM 16289T.</title>
        <authorList>
            <person name="Ootsuka M."/>
            <person name="Nishizawa T."/>
            <person name="Ohta H."/>
        </authorList>
    </citation>
    <scope>NUCLEOTIDE SEQUENCE [LARGE SCALE GENOMIC DNA]</scope>
    <source>
        <strain evidence="2 3">DSM 16289</strain>
    </source>
</reference>
<gene>
    <name evidence="2" type="ORF">SAMIE_1033730</name>
</gene>
<organism evidence="2 3">
    <name type="scientific">Sphingobium amiense</name>
    <dbReference type="NCBI Taxonomy" id="135719"/>
    <lineage>
        <taxon>Bacteria</taxon>
        <taxon>Pseudomonadati</taxon>
        <taxon>Pseudomonadota</taxon>
        <taxon>Alphaproteobacteria</taxon>
        <taxon>Sphingomonadales</taxon>
        <taxon>Sphingomonadaceae</taxon>
        <taxon>Sphingobium</taxon>
    </lineage>
</organism>
<dbReference type="GO" id="GO:0008410">
    <property type="term" value="F:CoA-transferase activity"/>
    <property type="evidence" value="ECO:0007669"/>
    <property type="project" value="TreeGrafter"/>
</dbReference>
<dbReference type="KEGG" id="sami:SAMIE_1033730"/>
<dbReference type="InterPro" id="IPR003673">
    <property type="entry name" value="CoA-Trfase_fam_III"/>
</dbReference>
<proteinExistence type="predicted"/>
<evidence type="ECO:0000313" key="2">
    <source>
        <dbReference type="EMBL" id="BBD99872.1"/>
    </source>
</evidence>
<sequence>MRMLDGIVVIELGSFITGPLAGLMLAEMGANVIKVERPEGDPFRQFDGGKYSPHFQAHNRNKRSAVIDYGKSPGRSALLALIERADVLLFNMRPGVMEKLGLSQERLRADYPRLVTCAISGFGQTGPYALRPAFDNVGQALSGWMSRFKVNDDPRVLGPAVSDAATGMYAASAILGALLERERTGVARSIDITMLEATMAFGLEPIGQFLATGKPPAVLQRGAMSQAYSVTCGDGKRIGLHISSPDKFWEALCNAIERPDLITRYPGRMDRIRNYEALAEALNMVFGEHPRDHWLGKLEGADVPFAPEHTVDELADDPQVAHLAPFYTIDHPEMGPIASLHRPYRVDGSRDIDFRPPPMLGEHTSEVFAEFGIEEPQPAG</sequence>
<dbReference type="PANTHER" id="PTHR48207">
    <property type="entry name" value="SUCCINATE--HYDROXYMETHYLGLUTARATE COA-TRANSFERASE"/>
    <property type="match status" value="1"/>
</dbReference>
<dbReference type="PANTHER" id="PTHR48207:SF3">
    <property type="entry name" value="SUCCINATE--HYDROXYMETHYLGLUTARATE COA-TRANSFERASE"/>
    <property type="match status" value="1"/>
</dbReference>
<dbReference type="AlphaFoldDB" id="A0A494WFX0"/>
<dbReference type="InterPro" id="IPR023606">
    <property type="entry name" value="CoA-Trfase_III_dom_1_sf"/>
</dbReference>
<dbReference type="Proteomes" id="UP000279959">
    <property type="component" value="Chromosome"/>
</dbReference>
<dbReference type="EMBL" id="AP018664">
    <property type="protein sequence ID" value="BBD99872.1"/>
    <property type="molecule type" value="Genomic_DNA"/>
</dbReference>
<dbReference type="SUPFAM" id="SSF89796">
    <property type="entry name" value="CoA-transferase family III (CaiB/BaiF)"/>
    <property type="match status" value="1"/>
</dbReference>
<accession>A0A494WFX0</accession>
<protein>
    <submittedName>
        <fullName evidence="2">CoA transferase</fullName>
    </submittedName>
</protein>
<dbReference type="Gene3D" id="3.30.1540.10">
    <property type="entry name" value="formyl-coa transferase, domain 3"/>
    <property type="match status" value="1"/>
</dbReference>